<dbReference type="InterPro" id="IPR007712">
    <property type="entry name" value="RelE/ParE_toxin"/>
</dbReference>
<evidence type="ECO:0000313" key="3">
    <source>
        <dbReference type="Proteomes" id="UP000199437"/>
    </source>
</evidence>
<organism evidence="2 3">
    <name type="scientific">Roseivirga pacifica</name>
    <dbReference type="NCBI Taxonomy" id="1267423"/>
    <lineage>
        <taxon>Bacteria</taxon>
        <taxon>Pseudomonadati</taxon>
        <taxon>Bacteroidota</taxon>
        <taxon>Cytophagia</taxon>
        <taxon>Cytophagales</taxon>
        <taxon>Roseivirgaceae</taxon>
        <taxon>Roseivirga</taxon>
    </lineage>
</organism>
<proteinExistence type="predicted"/>
<keyword evidence="1" id="KW-1277">Toxin-antitoxin system</keyword>
<accession>A0A1I0Q2W7</accession>
<name>A0A1I0Q2W7_9BACT</name>
<gene>
    <name evidence="2" type="ORF">SAMN05216290_1951</name>
</gene>
<evidence type="ECO:0000256" key="1">
    <source>
        <dbReference type="ARBA" id="ARBA00022649"/>
    </source>
</evidence>
<dbReference type="EMBL" id="FOIR01000002">
    <property type="protein sequence ID" value="SEW21125.1"/>
    <property type="molecule type" value="Genomic_DNA"/>
</dbReference>
<keyword evidence="3" id="KW-1185">Reference proteome</keyword>
<dbReference type="AlphaFoldDB" id="A0A1I0Q2W7"/>
<dbReference type="Pfam" id="PF05016">
    <property type="entry name" value="ParE_toxin"/>
    <property type="match status" value="1"/>
</dbReference>
<dbReference type="RefSeq" id="WP_090258396.1">
    <property type="nucleotide sequence ID" value="NZ_FOIR01000002.1"/>
</dbReference>
<dbReference type="Gene3D" id="3.30.2310.20">
    <property type="entry name" value="RelE-like"/>
    <property type="match status" value="1"/>
</dbReference>
<dbReference type="InterPro" id="IPR035093">
    <property type="entry name" value="RelE/ParE_toxin_dom_sf"/>
</dbReference>
<dbReference type="OrthoDB" id="1098070at2"/>
<protein>
    <submittedName>
        <fullName evidence="2">Toxin YoeB</fullName>
    </submittedName>
</protein>
<evidence type="ECO:0000313" key="2">
    <source>
        <dbReference type="EMBL" id="SEW21125.1"/>
    </source>
</evidence>
<dbReference type="Proteomes" id="UP000199437">
    <property type="component" value="Unassembled WGS sequence"/>
</dbReference>
<dbReference type="STRING" id="1267423.SAMN05216290_1951"/>
<dbReference type="GeneID" id="99986668"/>
<reference evidence="3" key="1">
    <citation type="submission" date="2016-10" db="EMBL/GenBank/DDBJ databases">
        <authorList>
            <person name="Varghese N."/>
            <person name="Submissions S."/>
        </authorList>
    </citation>
    <scope>NUCLEOTIDE SEQUENCE [LARGE SCALE GENOMIC DNA]</scope>
    <source>
        <strain evidence="3">CGMCC 1.12402</strain>
    </source>
</reference>
<sequence>MAKTIRWTTRSILDRTDIYKYWLNRNRSNAYSEKLEELFEKSAELISNYPHIGLQTNYRNVFSKVVKDYKIFYRVSSIEIQILRVWDTRQRPESMKLSR</sequence>